<dbReference type="PANTHER" id="PTHR12241">
    <property type="entry name" value="TUBULIN POLYGLUTAMYLASE"/>
    <property type="match status" value="1"/>
</dbReference>
<keyword evidence="1" id="KW-0436">Ligase</keyword>
<sequence>MSAPTPTSPRFWLSGQRHAEQDHFFRQALENQGWQEGDDQHWQAAWVTGMPPKAAFRHTSPERRMNHIPGNAALTVKSRLHESLSALRERTIRHYGAEHPHTQRLYFFPRAYEMPHDYPALVEDAAAHPEKRWILKPTNASKGQGVRVLRDPATAPLAPNWLVQEYVGNPHTIRGHKYVLRLYMLIASIDPLRVYLYRQGFAKLASAPWDPNDIDNVYSQLTNPDINARNQEAEIPVEFIDLERYRAWLREQGHDDDALFAKLEDLATLTALSSVEAMRARSHEAGADPRGCYELIGLDCLVDDDLKPWILECNLSPSLGVCAAPEHGGVVEERVKESLVRDTIALIGLDSPAPETFTTTALADERDRAGDFVPLYPSHDGRYMPFVGLPSLADYRLATLPKQSSPTISFRPHHVSELIDGETLALYHHDSGLYYQLNDTAALIWLLASEGESTKTILAHLQDASGDKVPRAQLEEDLWATLHPWWQNGLLAPSDAPIPSPPDPFTPERAAPATWRGTLHFDHRVWPLTAPAGPVADKLTVSLARLLRPAEANHEGTEDALHVLESASGYCLTNDARVIRSRLHADEILPAIAQFCLTQATRCDHLVLDVALLSEGAQHIVCLLPAQETANVLATLKTAANAHGLTLSRGARLSLETPNVLEPLNFPITETPLAETPFSDATLAAAERGHCAGLLWLDTEPTTATTEPPTALEVLGALLPFAIEDVAIEGKHRLSPAALTALQWFSQGVIRTRLVYTEEDATRDVIAHWLTQTPLFSSSRAAV</sequence>
<dbReference type="PANTHER" id="PTHR12241:SF162">
    <property type="entry name" value="TUBULIN MONOGLUTAMYLASE TTLL4"/>
    <property type="match status" value="1"/>
</dbReference>
<dbReference type="Pfam" id="PF03133">
    <property type="entry name" value="TTL"/>
    <property type="match status" value="1"/>
</dbReference>
<dbReference type="Proteomes" id="UP001254564">
    <property type="component" value="Unassembled WGS sequence"/>
</dbReference>
<dbReference type="EMBL" id="JARWAN010000023">
    <property type="protein sequence ID" value="MDR5899922.1"/>
    <property type="molecule type" value="Genomic_DNA"/>
</dbReference>
<dbReference type="InterPro" id="IPR008792">
    <property type="entry name" value="PQQD"/>
</dbReference>
<evidence type="ECO:0000313" key="5">
    <source>
        <dbReference type="Proteomes" id="UP001254564"/>
    </source>
</evidence>
<keyword evidence="2" id="KW-0547">Nucleotide-binding</keyword>
<reference evidence="4 5" key="1">
    <citation type="submission" date="2023-04" db="EMBL/GenBank/DDBJ databases">
        <title>A long-awaited taxogenomic arrangement of the family Halomonadaceae.</title>
        <authorList>
            <person name="De La Haba R."/>
            <person name="Chuvochina M."/>
            <person name="Wittouck S."/>
            <person name="Arahal D.R."/>
            <person name="Sanchez-Porro C."/>
            <person name="Hugenholtz P."/>
            <person name="Ventosa A."/>
        </authorList>
    </citation>
    <scope>NUCLEOTIDE SEQUENCE [LARGE SCALE GENOMIC DNA]</scope>
    <source>
        <strain evidence="4 5">DSM 21020</strain>
    </source>
</reference>
<keyword evidence="3" id="KW-0067">ATP-binding</keyword>
<dbReference type="InterPro" id="IPR004344">
    <property type="entry name" value="TTL/TTLL_fam"/>
</dbReference>
<proteinExistence type="predicted"/>
<name>A0ABU1H8D3_9GAMM</name>
<protein>
    <submittedName>
        <fullName evidence="4">PqqD family peptide modification chaperone</fullName>
    </submittedName>
</protein>
<dbReference type="RefSeq" id="WP_309656802.1">
    <property type="nucleotide sequence ID" value="NZ_JARWAN010000023.1"/>
</dbReference>
<evidence type="ECO:0000256" key="3">
    <source>
        <dbReference type="ARBA" id="ARBA00022840"/>
    </source>
</evidence>
<dbReference type="Gene3D" id="3.30.470.20">
    <property type="entry name" value="ATP-grasp fold, B domain"/>
    <property type="match status" value="1"/>
</dbReference>
<organism evidence="4 5">
    <name type="scientific">Vreelandella vilamensis</name>
    <dbReference type="NCBI Taxonomy" id="531309"/>
    <lineage>
        <taxon>Bacteria</taxon>
        <taxon>Pseudomonadati</taxon>
        <taxon>Pseudomonadota</taxon>
        <taxon>Gammaproteobacteria</taxon>
        <taxon>Oceanospirillales</taxon>
        <taxon>Halomonadaceae</taxon>
        <taxon>Vreelandella</taxon>
    </lineage>
</organism>
<gene>
    <name evidence="4" type="ORF">QC823_13080</name>
</gene>
<keyword evidence="5" id="KW-1185">Reference proteome</keyword>
<evidence type="ECO:0000256" key="1">
    <source>
        <dbReference type="ARBA" id="ARBA00022598"/>
    </source>
</evidence>
<dbReference type="PROSITE" id="PS51221">
    <property type="entry name" value="TTL"/>
    <property type="match status" value="1"/>
</dbReference>
<evidence type="ECO:0000256" key="2">
    <source>
        <dbReference type="ARBA" id="ARBA00022741"/>
    </source>
</evidence>
<comment type="caution">
    <text evidence="4">The sequence shown here is derived from an EMBL/GenBank/DDBJ whole genome shotgun (WGS) entry which is preliminary data.</text>
</comment>
<evidence type="ECO:0000313" key="4">
    <source>
        <dbReference type="EMBL" id="MDR5899922.1"/>
    </source>
</evidence>
<dbReference type="Pfam" id="PF05402">
    <property type="entry name" value="PqqD"/>
    <property type="match status" value="1"/>
</dbReference>
<accession>A0ABU1H8D3</accession>
<dbReference type="SUPFAM" id="SSF56059">
    <property type="entry name" value="Glutathione synthetase ATP-binding domain-like"/>
    <property type="match status" value="1"/>
</dbReference>